<dbReference type="eggNOG" id="ENOG5032UN0">
    <property type="taxonomic scope" value="Bacteria"/>
</dbReference>
<reference evidence="3 4" key="1">
    <citation type="submission" date="2012-09" db="EMBL/GenBank/DDBJ databases">
        <title>Genome Sequence of Brevibacterium casei S18.</title>
        <authorList>
            <person name="Sharma R."/>
            <person name="Singh A."/>
            <person name="Jangir P.K."/>
        </authorList>
    </citation>
    <scope>NUCLEOTIDE SEQUENCE [LARGE SCALE GENOMIC DNA]</scope>
    <source>
        <strain evidence="3 4">S18</strain>
    </source>
</reference>
<feature type="transmembrane region" description="Helical" evidence="2">
    <location>
        <begin position="138"/>
        <end position="155"/>
    </location>
</feature>
<feature type="transmembrane region" description="Helical" evidence="2">
    <location>
        <begin position="162"/>
        <end position="182"/>
    </location>
</feature>
<keyword evidence="2" id="KW-1133">Transmembrane helix</keyword>
<dbReference type="AlphaFoldDB" id="K9AHC7"/>
<feature type="compositionally biased region" description="Basic and acidic residues" evidence="1">
    <location>
        <begin position="342"/>
        <end position="353"/>
    </location>
</feature>
<evidence type="ECO:0000313" key="3">
    <source>
        <dbReference type="EMBL" id="EKU46689.1"/>
    </source>
</evidence>
<name>K9AHC7_9MICO</name>
<sequence length="353" mass="38206">MRSVLPDRFLFDDGHVQAVIDNPGLAPEDPSFHVLAGFYRMLGIATSPSMASTLAVFLLIICVLLAVRFSDWSHLGYVGAGMLVVTLGLGLVYLAQYTKELFSLLVTVTVLIALKLRGGWLRSILIIGAPLTYGLLVRPYWLIIAAFIPAVYLTTRRVKHPLPILICIVLAYIGLALAFQMVRGEQLGATRDYVNLGRQDTAVATLISTPDLGPSLAAGVLAILVVAGQLIVPIPLFAMGDPYYVIAGVVIFGLWAIVGCALFSGRGRSDARTGWILSVLVSLFIVLVIFEPDYGSYIKHLTPFLPLFLALVPVTPNPMTSPEIDSRRSQSTHEQLVAPAHVGKESAKEDATR</sequence>
<feature type="transmembrane region" description="Helical" evidence="2">
    <location>
        <begin position="216"/>
        <end position="236"/>
    </location>
</feature>
<evidence type="ECO:0000256" key="1">
    <source>
        <dbReference type="SAM" id="MobiDB-lite"/>
    </source>
</evidence>
<feature type="region of interest" description="Disordered" evidence="1">
    <location>
        <begin position="320"/>
        <end position="353"/>
    </location>
</feature>
<feature type="transmembrane region" description="Helical" evidence="2">
    <location>
        <begin position="271"/>
        <end position="290"/>
    </location>
</feature>
<feature type="transmembrane region" description="Helical" evidence="2">
    <location>
        <begin position="101"/>
        <end position="118"/>
    </location>
</feature>
<evidence type="ECO:0000256" key="2">
    <source>
        <dbReference type="SAM" id="Phobius"/>
    </source>
</evidence>
<dbReference type="EMBL" id="AMSP01000008">
    <property type="protein sequence ID" value="EKU46689.1"/>
    <property type="molecule type" value="Genomic_DNA"/>
</dbReference>
<evidence type="ECO:0000313" key="4">
    <source>
        <dbReference type="Proteomes" id="UP000009879"/>
    </source>
</evidence>
<feature type="transmembrane region" description="Helical" evidence="2">
    <location>
        <begin position="75"/>
        <end position="94"/>
    </location>
</feature>
<dbReference type="PATRIC" id="fig|1229781.4.peg.2129"/>
<keyword evidence="2" id="KW-0472">Membrane</keyword>
<accession>K9AHC7</accession>
<feature type="transmembrane region" description="Helical" evidence="2">
    <location>
        <begin position="243"/>
        <end position="265"/>
    </location>
</feature>
<dbReference type="Proteomes" id="UP000009879">
    <property type="component" value="Unassembled WGS sequence"/>
</dbReference>
<keyword evidence="2" id="KW-0812">Transmembrane</keyword>
<protein>
    <submittedName>
        <fullName evidence="3">Uncharacterized protein</fullName>
    </submittedName>
</protein>
<keyword evidence="4" id="KW-1185">Reference proteome</keyword>
<gene>
    <name evidence="3" type="ORF">C272_10573</name>
</gene>
<organism evidence="3 4">
    <name type="scientific">Brevibacterium casei S18</name>
    <dbReference type="NCBI Taxonomy" id="1229781"/>
    <lineage>
        <taxon>Bacteria</taxon>
        <taxon>Bacillati</taxon>
        <taxon>Actinomycetota</taxon>
        <taxon>Actinomycetes</taxon>
        <taxon>Micrococcales</taxon>
        <taxon>Brevibacteriaceae</taxon>
        <taxon>Brevibacterium</taxon>
    </lineage>
</organism>
<proteinExistence type="predicted"/>
<comment type="caution">
    <text evidence="3">The sequence shown here is derived from an EMBL/GenBank/DDBJ whole genome shotgun (WGS) entry which is preliminary data.</text>
</comment>
<feature type="transmembrane region" description="Helical" evidence="2">
    <location>
        <begin position="50"/>
        <end position="69"/>
    </location>
</feature>
<dbReference type="OrthoDB" id="9812433at2"/>